<dbReference type="Pfam" id="PF05163">
    <property type="entry name" value="DinB"/>
    <property type="match status" value="1"/>
</dbReference>
<dbReference type="EMBL" id="BMKS01000002">
    <property type="protein sequence ID" value="GGG22453.1"/>
    <property type="molecule type" value="Genomic_DNA"/>
</dbReference>
<reference evidence="3 4" key="1">
    <citation type="journal article" date="2014" name="Int. J. Syst. Evol. Microbiol.">
        <title>Complete genome sequence of Corynebacterium casei LMG S-19264T (=DSM 44701T), isolated from a smear-ripened cheese.</title>
        <authorList>
            <consortium name="US DOE Joint Genome Institute (JGI-PGF)"/>
            <person name="Walter F."/>
            <person name="Albersmeier A."/>
            <person name="Kalinowski J."/>
            <person name="Ruckert C."/>
        </authorList>
    </citation>
    <scope>NUCLEOTIDE SEQUENCE [LARGE SCALE GENOMIC DNA]</scope>
    <source>
        <strain evidence="3 4">CGMCC 1.16330</strain>
    </source>
</reference>
<comment type="similarity">
    <text evidence="1">Belongs to the DinB family.</text>
</comment>
<dbReference type="Proteomes" id="UP000597507">
    <property type="component" value="Unassembled WGS sequence"/>
</dbReference>
<gene>
    <name evidence="3" type="ORF">GCM10010964_08280</name>
</gene>
<name>A0A8J2Z983_9PROT</name>
<keyword evidence="4" id="KW-1185">Reference proteome</keyword>
<evidence type="ECO:0000313" key="4">
    <source>
        <dbReference type="Proteomes" id="UP000597507"/>
    </source>
</evidence>
<keyword evidence="2" id="KW-0479">Metal-binding</keyword>
<dbReference type="SUPFAM" id="SSF109854">
    <property type="entry name" value="DinB/YfiT-like putative metalloenzymes"/>
    <property type="match status" value="1"/>
</dbReference>
<dbReference type="InterPro" id="IPR034660">
    <property type="entry name" value="DinB/YfiT-like"/>
</dbReference>
<dbReference type="GO" id="GO:0046872">
    <property type="term" value="F:metal ion binding"/>
    <property type="evidence" value="ECO:0007669"/>
    <property type="project" value="UniProtKB-KW"/>
</dbReference>
<dbReference type="Gene3D" id="1.20.120.450">
    <property type="entry name" value="dinb family like domain"/>
    <property type="match status" value="1"/>
</dbReference>
<comment type="caution">
    <text evidence="3">The sequence shown here is derived from an EMBL/GenBank/DDBJ whole genome shotgun (WGS) entry which is preliminary data.</text>
</comment>
<organism evidence="3 4">
    <name type="scientific">Caldovatus sediminis</name>
    <dbReference type="NCBI Taxonomy" id="2041189"/>
    <lineage>
        <taxon>Bacteria</taxon>
        <taxon>Pseudomonadati</taxon>
        <taxon>Pseudomonadota</taxon>
        <taxon>Alphaproteobacteria</taxon>
        <taxon>Acetobacterales</taxon>
        <taxon>Roseomonadaceae</taxon>
        <taxon>Caldovatus</taxon>
    </lineage>
</organism>
<dbReference type="InterPro" id="IPR007837">
    <property type="entry name" value="DinB"/>
</dbReference>
<evidence type="ECO:0000313" key="3">
    <source>
        <dbReference type="EMBL" id="GGG22453.1"/>
    </source>
</evidence>
<accession>A0A8J2Z983</accession>
<dbReference type="RefSeq" id="WP_188898989.1">
    <property type="nucleotide sequence ID" value="NZ_BMKS01000002.1"/>
</dbReference>
<evidence type="ECO:0000256" key="1">
    <source>
        <dbReference type="ARBA" id="ARBA00008635"/>
    </source>
</evidence>
<dbReference type="AlphaFoldDB" id="A0A8J2Z983"/>
<protein>
    <submittedName>
        <fullName evidence="3">Uncharacterized protein</fullName>
    </submittedName>
</protein>
<sequence length="71" mass="7783">MPEDRLAAPLAWMSGARGQRTTRPCRVAAAHFLNRRTHHRGQAHCLLAQVGARPEDTDLPWMVDLGALGLG</sequence>
<proteinExistence type="inferred from homology"/>
<evidence type="ECO:0000256" key="2">
    <source>
        <dbReference type="ARBA" id="ARBA00022723"/>
    </source>
</evidence>